<dbReference type="GO" id="GO:0045892">
    <property type="term" value="P:negative regulation of DNA-templated transcription"/>
    <property type="evidence" value="ECO:0007669"/>
    <property type="project" value="UniProtKB-UniRule"/>
</dbReference>
<evidence type="ECO:0000256" key="3">
    <source>
        <dbReference type="ARBA" id="ARBA00023015"/>
    </source>
</evidence>
<evidence type="ECO:0000256" key="5">
    <source>
        <dbReference type="ARBA" id="ARBA00023163"/>
    </source>
</evidence>
<evidence type="ECO:0000259" key="9">
    <source>
        <dbReference type="PROSITE" id="PS50977"/>
    </source>
</evidence>
<evidence type="ECO:0000313" key="11">
    <source>
        <dbReference type="Proteomes" id="UP000322080"/>
    </source>
</evidence>
<dbReference type="InterPro" id="IPR050109">
    <property type="entry name" value="HTH-type_TetR-like_transc_reg"/>
</dbReference>
<keyword evidence="3 7" id="KW-0805">Transcription regulation</keyword>
<keyword evidence="2 7" id="KW-0678">Repressor</keyword>
<dbReference type="Proteomes" id="UP000322080">
    <property type="component" value="Unassembled WGS sequence"/>
</dbReference>
<dbReference type="Pfam" id="PF00440">
    <property type="entry name" value="TetR_N"/>
    <property type="match status" value="1"/>
</dbReference>
<dbReference type="Pfam" id="PF13977">
    <property type="entry name" value="TetR_C_6"/>
    <property type="match status" value="1"/>
</dbReference>
<keyword evidence="11" id="KW-1185">Reference proteome</keyword>
<comment type="caution">
    <text evidence="10">The sequence shown here is derived from an EMBL/GenBank/DDBJ whole genome shotgun (WGS) entry which is preliminary data.</text>
</comment>
<dbReference type="AlphaFoldDB" id="A0A5D0RND2"/>
<gene>
    <name evidence="7 10" type="primary">betI</name>
    <name evidence="10" type="ORF">FVF75_02600</name>
</gene>
<comment type="function">
    <text evidence="6">Repressor involved in the biosynthesis of the osmoprotectant glycine betaine. It represses transcription of the choline transporter BetT and the genes of BetAB involved in the synthesis of glycine betaine.</text>
</comment>
<evidence type="ECO:0000256" key="8">
    <source>
        <dbReference type="PROSITE-ProRule" id="PRU00335"/>
    </source>
</evidence>
<dbReference type="PANTHER" id="PTHR30055:SF234">
    <property type="entry name" value="HTH-TYPE TRANSCRIPTIONAL REGULATOR BETI"/>
    <property type="match status" value="1"/>
</dbReference>
<protein>
    <recommendedName>
        <fullName evidence="7">HTH-type transcriptional regulator BetI</fullName>
    </recommendedName>
</protein>
<dbReference type="GO" id="GO:0019285">
    <property type="term" value="P:glycine betaine biosynthetic process from choline"/>
    <property type="evidence" value="ECO:0007669"/>
    <property type="project" value="UniProtKB-UniRule"/>
</dbReference>
<keyword evidence="5 7" id="KW-0804">Transcription</keyword>
<evidence type="ECO:0000256" key="7">
    <source>
        <dbReference type="HAMAP-Rule" id="MF_00768"/>
    </source>
</evidence>
<evidence type="ECO:0000256" key="6">
    <source>
        <dbReference type="ARBA" id="ARBA00024936"/>
    </source>
</evidence>
<dbReference type="Gene3D" id="1.10.357.10">
    <property type="entry name" value="Tetracycline Repressor, domain 2"/>
    <property type="match status" value="1"/>
</dbReference>
<dbReference type="SUPFAM" id="SSF46689">
    <property type="entry name" value="Homeodomain-like"/>
    <property type="match status" value="1"/>
</dbReference>
<evidence type="ECO:0000256" key="1">
    <source>
        <dbReference type="ARBA" id="ARBA00004719"/>
    </source>
</evidence>
<dbReference type="InterPro" id="IPR039538">
    <property type="entry name" value="BetI_C"/>
</dbReference>
<feature type="DNA-binding region" description="H-T-H motif" evidence="7 8">
    <location>
        <begin position="31"/>
        <end position="50"/>
    </location>
</feature>
<dbReference type="EMBL" id="VSIY01000003">
    <property type="protein sequence ID" value="TYB83090.1"/>
    <property type="molecule type" value="Genomic_DNA"/>
</dbReference>
<evidence type="ECO:0000256" key="2">
    <source>
        <dbReference type="ARBA" id="ARBA00022491"/>
    </source>
</evidence>
<dbReference type="PANTHER" id="PTHR30055">
    <property type="entry name" value="HTH-TYPE TRANSCRIPTIONAL REGULATOR RUTR"/>
    <property type="match status" value="1"/>
</dbReference>
<dbReference type="PROSITE" id="PS50977">
    <property type="entry name" value="HTH_TETR_2"/>
    <property type="match status" value="1"/>
</dbReference>
<dbReference type="NCBIfam" id="NF001978">
    <property type="entry name" value="PRK00767.1"/>
    <property type="match status" value="1"/>
</dbReference>
<organism evidence="10 11">
    <name type="scientific">Maritimibacter fusiformis</name>
    <dbReference type="NCBI Taxonomy" id="2603819"/>
    <lineage>
        <taxon>Bacteria</taxon>
        <taxon>Pseudomonadati</taxon>
        <taxon>Pseudomonadota</taxon>
        <taxon>Alphaproteobacteria</taxon>
        <taxon>Rhodobacterales</taxon>
        <taxon>Roseobacteraceae</taxon>
        <taxon>Maritimibacter</taxon>
    </lineage>
</organism>
<dbReference type="InterPro" id="IPR017757">
    <property type="entry name" value="Tscrpt_rep_BetI"/>
</dbReference>
<name>A0A5D0RND2_9RHOB</name>
<dbReference type="InterPro" id="IPR001647">
    <property type="entry name" value="HTH_TetR"/>
</dbReference>
<keyword evidence="4 7" id="KW-0238">DNA-binding</keyword>
<dbReference type="InterPro" id="IPR036271">
    <property type="entry name" value="Tet_transcr_reg_TetR-rel_C_sf"/>
</dbReference>
<dbReference type="GO" id="GO:0000976">
    <property type="term" value="F:transcription cis-regulatory region binding"/>
    <property type="evidence" value="ECO:0007669"/>
    <property type="project" value="TreeGrafter"/>
</dbReference>
<dbReference type="PROSITE" id="PS01081">
    <property type="entry name" value="HTH_TETR_1"/>
    <property type="match status" value="1"/>
</dbReference>
<dbReference type="InterPro" id="IPR009057">
    <property type="entry name" value="Homeodomain-like_sf"/>
</dbReference>
<feature type="domain" description="HTH tetR-type" evidence="9">
    <location>
        <begin position="8"/>
        <end position="68"/>
    </location>
</feature>
<sequence>MPKLGMQPIRRAALVKATIAEIGEAGSLDVTVSKIAKRAGVSSALAHHYFGGKQDLLVAAMRHILSVYGAAVRRALAGAKTPRARIDGIVAASFAPGQFEPAVIAAWLNFYVQAQSAPGARRLLAVYQARLRSNLVHALRPLAGDRAPEIAETLAAMIDGLYIRHALGAAPDGQGATARVAACLDGLLGEGA</sequence>
<dbReference type="InterPro" id="IPR023772">
    <property type="entry name" value="DNA-bd_HTH_TetR-type_CS"/>
</dbReference>
<dbReference type="NCBIfam" id="TIGR03384">
    <property type="entry name" value="betaine_BetI"/>
    <property type="match status" value="1"/>
</dbReference>
<proteinExistence type="inferred from homology"/>
<dbReference type="SUPFAM" id="SSF48498">
    <property type="entry name" value="Tetracyclin repressor-like, C-terminal domain"/>
    <property type="match status" value="1"/>
</dbReference>
<dbReference type="GO" id="GO:0003700">
    <property type="term" value="F:DNA-binding transcription factor activity"/>
    <property type="evidence" value="ECO:0007669"/>
    <property type="project" value="UniProtKB-UniRule"/>
</dbReference>
<comment type="function">
    <text evidence="7">Repressor involved in choline regulation of the bet genes.</text>
</comment>
<evidence type="ECO:0000313" key="10">
    <source>
        <dbReference type="EMBL" id="TYB83090.1"/>
    </source>
</evidence>
<reference evidence="10 11" key="1">
    <citation type="submission" date="2019-08" db="EMBL/GenBank/DDBJ databases">
        <title>Identification of a novel species of the genus Boseongicola.</title>
        <authorList>
            <person name="Zhang X.-Q."/>
        </authorList>
    </citation>
    <scope>NUCLEOTIDE SEQUENCE [LARGE SCALE GENOMIC DNA]</scope>
    <source>
        <strain evidence="10 11">HY14</strain>
    </source>
</reference>
<comment type="pathway">
    <text evidence="1 7">Amine and polyamine biosynthesis; betaine biosynthesis via choline pathway [regulation].</text>
</comment>
<dbReference type="RefSeq" id="WP_148376180.1">
    <property type="nucleotide sequence ID" value="NZ_VSIY01000003.1"/>
</dbReference>
<dbReference type="UniPathway" id="UPA00529"/>
<evidence type="ECO:0000256" key="4">
    <source>
        <dbReference type="ARBA" id="ARBA00023125"/>
    </source>
</evidence>
<accession>A0A5D0RND2</accession>
<dbReference type="HAMAP" id="MF_00768">
    <property type="entry name" value="HTH_type_BetI"/>
    <property type="match status" value="1"/>
</dbReference>